<protein>
    <submittedName>
        <fullName evidence="1">Uncharacterized protein</fullName>
    </submittedName>
</protein>
<comment type="caution">
    <text evidence="1">The sequence shown here is derived from an EMBL/GenBank/DDBJ whole genome shotgun (WGS) entry which is preliminary data.</text>
</comment>
<dbReference type="AlphaFoldDB" id="A0A6G1C6C6"/>
<name>A0A6G1C6C6_9ORYZ</name>
<keyword evidence="2" id="KW-1185">Reference proteome</keyword>
<evidence type="ECO:0000313" key="1">
    <source>
        <dbReference type="EMBL" id="KAF0895103.1"/>
    </source>
</evidence>
<organism evidence="1 2">
    <name type="scientific">Oryza meyeriana var. granulata</name>
    <dbReference type="NCBI Taxonomy" id="110450"/>
    <lineage>
        <taxon>Eukaryota</taxon>
        <taxon>Viridiplantae</taxon>
        <taxon>Streptophyta</taxon>
        <taxon>Embryophyta</taxon>
        <taxon>Tracheophyta</taxon>
        <taxon>Spermatophyta</taxon>
        <taxon>Magnoliopsida</taxon>
        <taxon>Liliopsida</taxon>
        <taxon>Poales</taxon>
        <taxon>Poaceae</taxon>
        <taxon>BOP clade</taxon>
        <taxon>Oryzoideae</taxon>
        <taxon>Oryzeae</taxon>
        <taxon>Oryzinae</taxon>
        <taxon>Oryza</taxon>
        <taxon>Oryza meyeriana</taxon>
    </lineage>
</organism>
<dbReference type="Proteomes" id="UP000479710">
    <property type="component" value="Unassembled WGS sequence"/>
</dbReference>
<reference evidence="1 2" key="1">
    <citation type="submission" date="2019-11" db="EMBL/GenBank/DDBJ databases">
        <title>Whole genome sequence of Oryza granulata.</title>
        <authorList>
            <person name="Li W."/>
        </authorList>
    </citation>
    <scope>NUCLEOTIDE SEQUENCE [LARGE SCALE GENOMIC DNA]</scope>
    <source>
        <strain evidence="2">cv. Menghai</strain>
        <tissue evidence="1">Leaf</tissue>
    </source>
</reference>
<gene>
    <name evidence="1" type="ORF">E2562_006810</name>
</gene>
<evidence type="ECO:0000313" key="2">
    <source>
        <dbReference type="Proteomes" id="UP000479710"/>
    </source>
</evidence>
<proteinExistence type="predicted"/>
<dbReference type="EMBL" id="SPHZ02000010">
    <property type="protein sequence ID" value="KAF0895103.1"/>
    <property type="molecule type" value="Genomic_DNA"/>
</dbReference>
<sequence>MEDLEAGKEKSESALEEYKVKTRSHFDAFSEQVRHAESINKGILNIAKPLLEMLHPDGAGLSSSDSLQLLMQLQTAPAALKSFVKEKATLSLS</sequence>
<accession>A0A6G1C6C6</accession>